<dbReference type="InterPro" id="IPR050722">
    <property type="entry name" value="Pyruvate:ferred/Flavod_OxRd"/>
</dbReference>
<dbReference type="InterPro" id="IPR002880">
    <property type="entry name" value="Pyrv_Fd/Flavodoxin_OxRdtase_N"/>
</dbReference>
<dbReference type="FunFam" id="3.40.50.970:FF:000022">
    <property type="entry name" value="2-oxoglutarate ferredoxin oxidoreductase alpha subunit"/>
    <property type="match status" value="1"/>
</dbReference>
<dbReference type="GO" id="GO:0006979">
    <property type="term" value="P:response to oxidative stress"/>
    <property type="evidence" value="ECO:0007669"/>
    <property type="project" value="TreeGrafter"/>
</dbReference>
<dbReference type="CDD" id="cd07034">
    <property type="entry name" value="TPP_PYR_PFOR_IOR-alpha_like"/>
    <property type="match status" value="1"/>
</dbReference>
<protein>
    <submittedName>
        <fullName evidence="4">2-oxoacid:acceptor oxidoreductase subunit alpha</fullName>
    </submittedName>
</protein>
<dbReference type="InterPro" id="IPR019752">
    <property type="entry name" value="Pyrv/ketoisovalerate_OxRed_cat"/>
</dbReference>
<dbReference type="Proteomes" id="UP000777265">
    <property type="component" value="Unassembled WGS sequence"/>
</dbReference>
<dbReference type="InterPro" id="IPR002869">
    <property type="entry name" value="Pyrv_flavodox_OxRed_cen"/>
</dbReference>
<dbReference type="SUPFAM" id="SSF53323">
    <property type="entry name" value="Pyruvate-ferredoxin oxidoreductase, PFOR, domain III"/>
    <property type="match status" value="1"/>
</dbReference>
<name>A0A971S180_9BACT</name>
<dbReference type="AlphaFoldDB" id="A0A971S180"/>
<organism evidence="4 5">
    <name type="scientific">Syntrophorhabdus aromaticivorans</name>
    <dbReference type="NCBI Taxonomy" id="328301"/>
    <lineage>
        <taxon>Bacteria</taxon>
        <taxon>Pseudomonadati</taxon>
        <taxon>Thermodesulfobacteriota</taxon>
        <taxon>Syntrophorhabdia</taxon>
        <taxon>Syntrophorhabdales</taxon>
        <taxon>Syntrophorhabdaceae</taxon>
        <taxon>Syntrophorhabdus</taxon>
    </lineage>
</organism>
<dbReference type="Gene3D" id="3.40.920.10">
    <property type="entry name" value="Pyruvate-ferredoxin oxidoreductase, PFOR, domain III"/>
    <property type="match status" value="1"/>
</dbReference>
<feature type="domain" description="Pyruvate/ketoisovalerate oxidoreductase catalytic" evidence="2">
    <location>
        <begin position="11"/>
        <end position="172"/>
    </location>
</feature>
<dbReference type="InterPro" id="IPR022367">
    <property type="entry name" value="2-oxoacid/accept_OxRdtase_asu"/>
</dbReference>
<sequence length="574" mass="62680">MDYTIKIGGEAGQGIQTIGDTLAKIFSRSGYHVFTHQDYMSRVRGGHNFYQVRLSDEPVTASRGKVDILVALDRETMVLHEKELSATGIVVYDSSTFKEKQDSPRFLDVPLLNIATESGGEKITVNTVAIGAILGMLGLGTDKFVEILGDTLRKKGEDVFRANKKAALAGYDFAVKNCLRCTFVVPGLAGRNMLIDVNEAIGLGAIGSGCRFYSAYPMTPSTGIMLSIASKAKEYGIVVEQAEDEIAAINMAIGASFAGVRAMTGTSGGGFALMTEGLSLAAMTETPIVIALAQRPGPATGLPTRTEQAELLFALHAGHGEFPRVIFAPGSPEQAFYLTNKAFDLSQRHQIPVFILTDQYLADSRWTYDGFNLDRLVCRDYRLAGSQLEGSAEYKRHAFTDTGVSPFAVPCGSPYLVVTDSDEHDEEGHLVEDGPTRIRMVQKRLLDKTPRIKAEITPPLFYGDNRPDIIVTGWGSTFGIMKEAVKALAGATRIAMLHFSEIFPFPSNRSFDFIELLRKAKIAVCVEQNASGQLARLVRTETGFEFSGTINRYDGRPFMVEELIGELNAYVERL</sequence>
<dbReference type="Pfam" id="PF01558">
    <property type="entry name" value="POR"/>
    <property type="match status" value="1"/>
</dbReference>
<dbReference type="SUPFAM" id="SSF52922">
    <property type="entry name" value="TK C-terminal domain-like"/>
    <property type="match status" value="1"/>
</dbReference>
<dbReference type="EMBL" id="JAAYEE010000116">
    <property type="protein sequence ID" value="NLW35254.1"/>
    <property type="molecule type" value="Genomic_DNA"/>
</dbReference>
<dbReference type="SUPFAM" id="SSF52518">
    <property type="entry name" value="Thiamin diphosphate-binding fold (THDP-binding)"/>
    <property type="match status" value="1"/>
</dbReference>
<dbReference type="Gene3D" id="3.40.50.970">
    <property type="match status" value="1"/>
</dbReference>
<gene>
    <name evidence="4" type="ORF">GXY80_07210</name>
</gene>
<evidence type="ECO:0000256" key="1">
    <source>
        <dbReference type="ARBA" id="ARBA00023002"/>
    </source>
</evidence>
<dbReference type="PANTHER" id="PTHR32154">
    <property type="entry name" value="PYRUVATE-FLAVODOXIN OXIDOREDUCTASE-RELATED"/>
    <property type="match status" value="1"/>
</dbReference>
<dbReference type="InterPro" id="IPR029061">
    <property type="entry name" value="THDP-binding"/>
</dbReference>
<comment type="caution">
    <text evidence="4">The sequence shown here is derived from an EMBL/GenBank/DDBJ whole genome shotgun (WGS) entry which is preliminary data.</text>
</comment>
<dbReference type="NCBIfam" id="TIGR03710">
    <property type="entry name" value="OAFO_sf"/>
    <property type="match status" value="1"/>
</dbReference>
<reference evidence="4" key="1">
    <citation type="journal article" date="2020" name="Biotechnol. Biofuels">
        <title>New insights from the biogas microbiome by comprehensive genome-resolved metagenomics of nearly 1600 species originating from multiple anaerobic digesters.</title>
        <authorList>
            <person name="Campanaro S."/>
            <person name="Treu L."/>
            <person name="Rodriguez-R L.M."/>
            <person name="Kovalovszki A."/>
            <person name="Ziels R.M."/>
            <person name="Maus I."/>
            <person name="Zhu X."/>
            <person name="Kougias P.G."/>
            <person name="Basile A."/>
            <person name="Luo G."/>
            <person name="Schluter A."/>
            <person name="Konstantinidis K.T."/>
            <person name="Angelidaki I."/>
        </authorList>
    </citation>
    <scope>NUCLEOTIDE SEQUENCE</scope>
    <source>
        <strain evidence="4">AS06rmzACSIP_7</strain>
    </source>
</reference>
<dbReference type="GO" id="GO:0016903">
    <property type="term" value="F:oxidoreductase activity, acting on the aldehyde or oxo group of donors"/>
    <property type="evidence" value="ECO:0007669"/>
    <property type="project" value="InterPro"/>
</dbReference>
<dbReference type="Pfam" id="PF01855">
    <property type="entry name" value="POR_N"/>
    <property type="match status" value="1"/>
</dbReference>
<dbReference type="PANTHER" id="PTHR32154:SF20">
    <property type="entry name" value="2-OXOGLUTARATE OXIDOREDUCTASE SUBUNIT KORA"/>
    <property type="match status" value="1"/>
</dbReference>
<dbReference type="InterPro" id="IPR009014">
    <property type="entry name" value="Transketo_C/PFOR_II"/>
</dbReference>
<evidence type="ECO:0000259" key="3">
    <source>
        <dbReference type="Pfam" id="PF01855"/>
    </source>
</evidence>
<dbReference type="Gene3D" id="3.40.50.920">
    <property type="match status" value="1"/>
</dbReference>
<reference evidence="4" key="2">
    <citation type="submission" date="2020-01" db="EMBL/GenBank/DDBJ databases">
        <authorList>
            <person name="Campanaro S."/>
        </authorList>
    </citation>
    <scope>NUCLEOTIDE SEQUENCE</scope>
    <source>
        <strain evidence="4">AS06rmzACSIP_7</strain>
    </source>
</reference>
<evidence type="ECO:0000313" key="4">
    <source>
        <dbReference type="EMBL" id="NLW35254.1"/>
    </source>
</evidence>
<proteinExistence type="predicted"/>
<feature type="domain" description="Pyruvate flavodoxin/ferredoxin oxidoreductase pyrimidine binding" evidence="3">
    <location>
        <begin position="204"/>
        <end position="442"/>
    </location>
</feature>
<accession>A0A971S180</accession>
<keyword evidence="1" id="KW-0560">Oxidoreductase</keyword>
<evidence type="ECO:0000259" key="2">
    <source>
        <dbReference type="Pfam" id="PF01558"/>
    </source>
</evidence>
<evidence type="ECO:0000313" key="5">
    <source>
        <dbReference type="Proteomes" id="UP000777265"/>
    </source>
</evidence>